<dbReference type="InterPro" id="IPR051238">
    <property type="entry name" value="GDSL_esterase/lipase"/>
</dbReference>
<organism evidence="8 9">
    <name type="scientific">Theobroma cacao</name>
    <name type="common">Cacao</name>
    <name type="synonym">Cocoa</name>
    <dbReference type="NCBI Taxonomy" id="3641"/>
    <lineage>
        <taxon>Eukaryota</taxon>
        <taxon>Viridiplantae</taxon>
        <taxon>Streptophyta</taxon>
        <taxon>Embryophyta</taxon>
        <taxon>Tracheophyta</taxon>
        <taxon>Spermatophyta</taxon>
        <taxon>Magnoliopsida</taxon>
        <taxon>eudicotyledons</taxon>
        <taxon>Gunneridae</taxon>
        <taxon>Pentapetalae</taxon>
        <taxon>rosids</taxon>
        <taxon>malvids</taxon>
        <taxon>Malvales</taxon>
        <taxon>Malvaceae</taxon>
        <taxon>Byttnerioideae</taxon>
        <taxon>Theobroma</taxon>
    </lineage>
</organism>
<gene>
    <name evidence="8" type="ORF">TCM_019944</name>
</gene>
<dbReference type="PANTHER" id="PTHR45650">
    <property type="entry name" value="GDSL-LIKE LIPASE/ACYLHYDROLASE-RELATED"/>
    <property type="match status" value="1"/>
</dbReference>
<evidence type="ECO:0000256" key="4">
    <source>
        <dbReference type="ARBA" id="ARBA00022729"/>
    </source>
</evidence>
<name>A0A061EK47_THECC</name>
<dbReference type="AlphaFoldDB" id="A0A061EK47"/>
<keyword evidence="5" id="KW-0378">Hydrolase</keyword>
<dbReference type="InterPro" id="IPR036514">
    <property type="entry name" value="SGNH_hydro_sf"/>
</dbReference>
<proteinExistence type="inferred from homology"/>
<dbReference type="eggNOG" id="ENOG502SIKN">
    <property type="taxonomic scope" value="Eukaryota"/>
</dbReference>
<dbReference type="Pfam" id="PF00657">
    <property type="entry name" value="Lipase_GDSL"/>
    <property type="match status" value="2"/>
</dbReference>
<dbReference type="InterPro" id="IPR035669">
    <property type="entry name" value="SGNH_plant_lipase-like"/>
</dbReference>
<evidence type="ECO:0000256" key="3">
    <source>
        <dbReference type="ARBA" id="ARBA00022525"/>
    </source>
</evidence>
<keyword evidence="3" id="KW-0964">Secreted</keyword>
<evidence type="ECO:0000256" key="6">
    <source>
        <dbReference type="ARBA" id="ARBA00022963"/>
    </source>
</evidence>
<dbReference type="EMBL" id="CM001882">
    <property type="protein sequence ID" value="EOY04762.1"/>
    <property type="molecule type" value="Genomic_DNA"/>
</dbReference>
<dbReference type="HOGENOM" id="CLU_015101_0_0_1"/>
<dbReference type="OMA" id="ENGRSMH"/>
<evidence type="ECO:0000313" key="9">
    <source>
        <dbReference type="Proteomes" id="UP000026915"/>
    </source>
</evidence>
<dbReference type="Gene3D" id="3.40.50.1110">
    <property type="entry name" value="SGNH hydrolase"/>
    <property type="match status" value="2"/>
</dbReference>
<comment type="similarity">
    <text evidence="2">Belongs to the 'GDSL' lipolytic enzyme family.</text>
</comment>
<dbReference type="InParanoid" id="A0A061EK47"/>
<accession>A0A061EK47</accession>
<reference evidence="8 9" key="1">
    <citation type="journal article" date="2013" name="Genome Biol.">
        <title>The genome sequence of the most widely cultivated cacao type and its use to identify candidate genes regulating pod color.</title>
        <authorList>
            <person name="Motamayor J.C."/>
            <person name="Mockaitis K."/>
            <person name="Schmutz J."/>
            <person name="Haiminen N."/>
            <person name="Iii D.L."/>
            <person name="Cornejo O."/>
            <person name="Findley S.D."/>
            <person name="Zheng P."/>
            <person name="Utro F."/>
            <person name="Royaert S."/>
            <person name="Saski C."/>
            <person name="Jenkins J."/>
            <person name="Podicheti R."/>
            <person name="Zhao M."/>
            <person name="Scheffler B.E."/>
            <person name="Stack J.C."/>
            <person name="Feltus F.A."/>
            <person name="Mustiga G.M."/>
            <person name="Amores F."/>
            <person name="Phillips W."/>
            <person name="Marelli J.P."/>
            <person name="May G.D."/>
            <person name="Shapiro H."/>
            <person name="Ma J."/>
            <person name="Bustamante C.D."/>
            <person name="Schnell R.J."/>
            <person name="Main D."/>
            <person name="Gilbert D."/>
            <person name="Parida L."/>
            <person name="Kuhn D.N."/>
        </authorList>
    </citation>
    <scope>NUCLEOTIDE SEQUENCE [LARGE SCALE GENOMIC DNA]</scope>
    <source>
        <strain evidence="9">cv. Matina 1-6</strain>
    </source>
</reference>
<dbReference type="Proteomes" id="UP000026915">
    <property type="component" value="Chromosome 4"/>
</dbReference>
<keyword evidence="7" id="KW-0443">Lipid metabolism</keyword>
<keyword evidence="4" id="KW-0732">Signal</keyword>
<dbReference type="FunFam" id="3.40.50.1110:FF:000003">
    <property type="entry name" value="GDSL esterase/lipase APG"/>
    <property type="match status" value="2"/>
</dbReference>
<evidence type="ECO:0000256" key="1">
    <source>
        <dbReference type="ARBA" id="ARBA00004613"/>
    </source>
</evidence>
<comment type="subcellular location">
    <subcellularLocation>
        <location evidence="1">Secreted</location>
    </subcellularLocation>
</comment>
<dbReference type="PANTHER" id="PTHR45650:SF24">
    <property type="entry name" value="GDSL ESTERASE_LIPASE 7-LIKE"/>
    <property type="match status" value="1"/>
</dbReference>
<sequence length="650" mass="72471">MVLEMFLKHHHSTLTNSLFCNICPLGISKIDLPALYVFGDSYVDNGNNNFLPHSAVANYLPFGIDFDGKPTGRATNGRTVVDFIATVGGFQYPPSILGLSEANRKSTRTGVNYASGSSEILSENGRSMHMNVLNFFQQVDLFENATLKDLKSSFSSTESFTEYLSKSVFFIHIASNDLGFTYETTASKDSPDKYSEVLVEELFKQLQRLYKLGACKVLVNNVSPLGCQPFNINTKNHTTSCVEEVNERIIIYNKFLFNSLTKWQSTLSGSKFVLEDLYKIFQDVYASAASYDVLEVPPFNINQQSLLQYLSLGDIKIDSPALYVFGDSYVDDGNNNFLPHSAVANYLPFGIDFDGKPTGRATNGRTVADFIATVSGFQFPPPILGMSEADRKTTRTGVNYASGSSGILSENGRSMHMNVLNFFQQVDLFENTTLKDLKSSFSSTESFTEYLSKSVFFIHTASNDLGLTYETATSKSSPDKYAEVLVEELFKQLQRLYKLGARKFLVNNVSPLGCQPFNINTKNHTTSCVEEVNERISIYNKLISNSLTKWQSILSGSKFVLGDLYKIFQDVYASPVSYGFKDVNTSCCVDGNGARILPCAQNVAPCEDRKSRVFFDPFHPTESMHFLWARRLLKDSSVCSPINLIQLMQA</sequence>
<evidence type="ECO:0000256" key="5">
    <source>
        <dbReference type="ARBA" id="ARBA00022801"/>
    </source>
</evidence>
<protein>
    <submittedName>
        <fullName evidence="8">GDSL-motif lipase 7</fullName>
    </submittedName>
</protein>
<dbReference type="GO" id="GO:0005576">
    <property type="term" value="C:extracellular region"/>
    <property type="evidence" value="ECO:0007669"/>
    <property type="project" value="UniProtKB-SubCell"/>
</dbReference>
<dbReference type="Gramene" id="EOY04762">
    <property type="protein sequence ID" value="EOY04762"/>
    <property type="gene ID" value="TCM_019944"/>
</dbReference>
<dbReference type="InterPro" id="IPR001087">
    <property type="entry name" value="GDSL"/>
</dbReference>
<evidence type="ECO:0000256" key="2">
    <source>
        <dbReference type="ARBA" id="ARBA00008668"/>
    </source>
</evidence>
<evidence type="ECO:0000313" key="8">
    <source>
        <dbReference type="EMBL" id="EOY04762.1"/>
    </source>
</evidence>
<dbReference type="CDD" id="cd01837">
    <property type="entry name" value="SGNH_plant_lipase_like"/>
    <property type="match status" value="1"/>
</dbReference>
<keyword evidence="9" id="KW-1185">Reference proteome</keyword>
<evidence type="ECO:0000256" key="7">
    <source>
        <dbReference type="ARBA" id="ARBA00023098"/>
    </source>
</evidence>
<dbReference type="GO" id="GO:0016042">
    <property type="term" value="P:lipid catabolic process"/>
    <property type="evidence" value="ECO:0007669"/>
    <property type="project" value="UniProtKB-KW"/>
</dbReference>
<dbReference type="GO" id="GO:0016788">
    <property type="term" value="F:hydrolase activity, acting on ester bonds"/>
    <property type="evidence" value="ECO:0007669"/>
    <property type="project" value="InterPro"/>
</dbReference>
<keyword evidence="6" id="KW-0442">Lipid degradation</keyword>